<proteinExistence type="predicted"/>
<dbReference type="OrthoDB" id="9775557at2"/>
<reference evidence="1 2" key="1">
    <citation type="submission" date="2016-02" db="EMBL/GenBank/DDBJ databases">
        <title>Genome sequence of Clostridium tepidiprofundi DSM 19306.</title>
        <authorList>
            <person name="Poehlein A."/>
            <person name="Daniel R."/>
        </authorList>
    </citation>
    <scope>NUCLEOTIDE SEQUENCE [LARGE SCALE GENOMIC DNA]</scope>
    <source>
        <strain evidence="1 2">DSM 19306</strain>
    </source>
</reference>
<dbReference type="InterPro" id="IPR029058">
    <property type="entry name" value="AB_hydrolase_fold"/>
</dbReference>
<dbReference type="AlphaFoldDB" id="A0A151AMW3"/>
<sequence>MEGSSLSTPNNGSQLANIASKFSSIFVNIFKTLESLKPENIENLNLKHIESIEIGAIAGNKNNLLLGKLLKTENDGRVHVNSVKYKELKDFIVVPYSHKEIHHKYEIAKLVSIFIENGKFET</sequence>
<dbReference type="EMBL" id="LTBA01000095">
    <property type="protein sequence ID" value="KYH28747.1"/>
    <property type="molecule type" value="Genomic_DNA"/>
</dbReference>
<evidence type="ECO:0000313" key="2">
    <source>
        <dbReference type="Proteomes" id="UP000075531"/>
    </source>
</evidence>
<gene>
    <name evidence="1" type="ORF">CLTEP_27490</name>
</gene>
<name>A0A151AMW3_9CLOT</name>
<organism evidence="1 2">
    <name type="scientific">Clostridium tepidiprofundi DSM 19306</name>
    <dbReference type="NCBI Taxonomy" id="1121338"/>
    <lineage>
        <taxon>Bacteria</taxon>
        <taxon>Bacillati</taxon>
        <taxon>Bacillota</taxon>
        <taxon>Clostridia</taxon>
        <taxon>Eubacteriales</taxon>
        <taxon>Clostridiaceae</taxon>
        <taxon>Clostridium</taxon>
    </lineage>
</organism>
<dbReference type="Proteomes" id="UP000075531">
    <property type="component" value="Unassembled WGS sequence"/>
</dbReference>
<dbReference type="PANTHER" id="PTHR37946:SF1">
    <property type="entry name" value="SLL1969 PROTEIN"/>
    <property type="match status" value="1"/>
</dbReference>
<accession>A0A151AMW3</accession>
<dbReference type="PATRIC" id="fig|1121338.3.peg.2890"/>
<keyword evidence="2" id="KW-1185">Reference proteome</keyword>
<dbReference type="PANTHER" id="PTHR37946">
    <property type="entry name" value="SLL1969 PROTEIN"/>
    <property type="match status" value="1"/>
</dbReference>
<dbReference type="STRING" id="1121338.CLTEP_27490"/>
<dbReference type="RefSeq" id="WP_066827613.1">
    <property type="nucleotide sequence ID" value="NZ_LTBA01000095.1"/>
</dbReference>
<dbReference type="Gene3D" id="3.40.50.1820">
    <property type="entry name" value="alpha/beta hydrolase"/>
    <property type="match status" value="1"/>
</dbReference>
<evidence type="ECO:0000313" key="1">
    <source>
        <dbReference type="EMBL" id="KYH28747.1"/>
    </source>
</evidence>
<comment type="caution">
    <text evidence="1">The sequence shown here is derived from an EMBL/GenBank/DDBJ whole genome shotgun (WGS) entry which is preliminary data.</text>
</comment>
<protein>
    <submittedName>
        <fullName evidence="1">Uncharacterized protein</fullName>
    </submittedName>
</protein>